<evidence type="ECO:0000256" key="2">
    <source>
        <dbReference type="ARBA" id="ARBA00005648"/>
    </source>
</evidence>
<dbReference type="OrthoDB" id="270930at2759"/>
<dbReference type="AlphaFoldDB" id="A0A1C7NCC0"/>
<dbReference type="Pfam" id="PF13850">
    <property type="entry name" value="ERGIC_N"/>
    <property type="match status" value="1"/>
</dbReference>
<dbReference type="GO" id="GO:0030134">
    <property type="term" value="C:COPII-coated ER to Golgi transport vesicle"/>
    <property type="evidence" value="ECO:0007669"/>
    <property type="project" value="TreeGrafter"/>
</dbReference>
<evidence type="ECO:0000256" key="1">
    <source>
        <dbReference type="ARBA" id="ARBA00004141"/>
    </source>
</evidence>
<dbReference type="InterPro" id="IPR012936">
    <property type="entry name" value="Erv_C"/>
</dbReference>
<gene>
    <name evidence="9" type="primary">ergic3_1</name>
    <name evidence="9" type="ORF">A0J61_05302</name>
</gene>
<evidence type="ECO:0000259" key="7">
    <source>
        <dbReference type="Pfam" id="PF07970"/>
    </source>
</evidence>
<evidence type="ECO:0000256" key="4">
    <source>
        <dbReference type="ARBA" id="ARBA00022989"/>
    </source>
</evidence>
<dbReference type="GO" id="GO:0005789">
    <property type="term" value="C:endoplasmic reticulum membrane"/>
    <property type="evidence" value="ECO:0007669"/>
    <property type="project" value="TreeGrafter"/>
</dbReference>
<evidence type="ECO:0000256" key="6">
    <source>
        <dbReference type="SAM" id="Phobius"/>
    </source>
</evidence>
<feature type="domain" description="Endoplasmic reticulum vesicle transporter C-terminal" evidence="7">
    <location>
        <begin position="156"/>
        <end position="385"/>
    </location>
</feature>
<dbReference type="InParanoid" id="A0A1C7NCC0"/>
<dbReference type="GO" id="GO:0006888">
    <property type="term" value="P:endoplasmic reticulum to Golgi vesicle-mediated transport"/>
    <property type="evidence" value="ECO:0007669"/>
    <property type="project" value="TreeGrafter"/>
</dbReference>
<dbReference type="Proteomes" id="UP000093000">
    <property type="component" value="Unassembled WGS sequence"/>
</dbReference>
<comment type="similarity">
    <text evidence="2">Belongs to the ERGIC family.</text>
</comment>
<dbReference type="GO" id="GO:0006890">
    <property type="term" value="P:retrograde vesicle-mediated transport, Golgi to endoplasmic reticulum"/>
    <property type="evidence" value="ECO:0007669"/>
    <property type="project" value="TreeGrafter"/>
</dbReference>
<feature type="transmembrane region" description="Helical" evidence="6">
    <location>
        <begin position="366"/>
        <end position="389"/>
    </location>
</feature>
<dbReference type="InterPro" id="IPR039542">
    <property type="entry name" value="Erv_N"/>
</dbReference>
<accession>A0A1C7NCC0</accession>
<dbReference type="GO" id="GO:0000139">
    <property type="term" value="C:Golgi membrane"/>
    <property type="evidence" value="ECO:0007669"/>
    <property type="project" value="TreeGrafter"/>
</dbReference>
<evidence type="ECO:0000259" key="8">
    <source>
        <dbReference type="Pfam" id="PF13850"/>
    </source>
</evidence>
<protein>
    <submittedName>
        <fullName evidence="9">Endoplasmic reticulum-Golgi intermediate compartment protein 3</fullName>
    </submittedName>
</protein>
<evidence type="ECO:0000313" key="10">
    <source>
        <dbReference type="Proteomes" id="UP000093000"/>
    </source>
</evidence>
<dbReference type="PANTHER" id="PTHR10984:SF25">
    <property type="entry name" value="ENDOPLASMIC RETICULUM-GOLGI INTERMEDIATE COMPARTMENT PROTEIN 3"/>
    <property type="match status" value="1"/>
</dbReference>
<sequence>MVSNSFLKRFRRLDAYAKTLDDFRVRTATGGTVTLFTGITILILVFFEVFRYMTPIMKSEIVVDGGKMEKLPIAFDITFPHIPCFSLSLDVMDESGEHISEYDHDVYKERLDQQGNSIVKEKSEGRNKKKKDLRNNAAKLAMEHGDQVPDNYCGPCYGANANNNESPCCNTCEEVQRAYIEMGWSADVDSFEQCVREGWKEKTQAQSREGCRIHGTVSVNKLRGNFHFSAGRAFSNGRSHIHDMSSFLTNEYGQNFIHHINHLQFGTHEYNIEKQKRTKSKDIIHPLDGTQAGTTQTAAMHQYFLKIVPTEFDFISGKHVRTFQYSVSKQDQIVDHGGGLPGVFFMLNYSPMRIIYSETRPTFGSFLTNVCGIIGGIFSVASIIDSALYRAERISKQRKAM</sequence>
<evidence type="ECO:0000313" key="9">
    <source>
        <dbReference type="EMBL" id="OBZ86638.1"/>
    </source>
</evidence>
<comment type="subcellular location">
    <subcellularLocation>
        <location evidence="1">Membrane</location>
        <topology evidence="1">Multi-pass membrane protein</topology>
    </subcellularLocation>
</comment>
<dbReference type="FunCoup" id="A0A1C7NCC0">
    <property type="interactions" value="439"/>
</dbReference>
<feature type="domain" description="Endoplasmic reticulum vesicle transporter N-terminal" evidence="8">
    <location>
        <begin position="10"/>
        <end position="98"/>
    </location>
</feature>
<name>A0A1C7NCC0_9FUNG</name>
<dbReference type="STRING" id="101091.A0A1C7NCC0"/>
<dbReference type="InterPro" id="IPR045888">
    <property type="entry name" value="Erv"/>
</dbReference>
<keyword evidence="5 6" id="KW-0472">Membrane</keyword>
<keyword evidence="3 6" id="KW-0812">Transmembrane</keyword>
<comment type="caution">
    <text evidence="9">The sequence shown here is derived from an EMBL/GenBank/DDBJ whole genome shotgun (WGS) entry which is preliminary data.</text>
</comment>
<dbReference type="Pfam" id="PF07970">
    <property type="entry name" value="COPIIcoated_ERV"/>
    <property type="match status" value="1"/>
</dbReference>
<evidence type="ECO:0000256" key="5">
    <source>
        <dbReference type="ARBA" id="ARBA00023136"/>
    </source>
</evidence>
<reference evidence="9 10" key="1">
    <citation type="submission" date="2016-03" db="EMBL/GenBank/DDBJ databases">
        <title>Choanephora cucurbitarum.</title>
        <authorList>
            <person name="Min B."/>
            <person name="Park H."/>
            <person name="Park J.-H."/>
            <person name="Shin H.-D."/>
            <person name="Choi I.-G."/>
        </authorList>
    </citation>
    <scope>NUCLEOTIDE SEQUENCE [LARGE SCALE GENOMIC DNA]</scope>
    <source>
        <strain evidence="9 10">KUS-F28377</strain>
    </source>
</reference>
<evidence type="ECO:0000256" key="3">
    <source>
        <dbReference type="ARBA" id="ARBA00022692"/>
    </source>
</evidence>
<feature type="transmembrane region" description="Helical" evidence="6">
    <location>
        <begin position="33"/>
        <end position="53"/>
    </location>
</feature>
<keyword evidence="10" id="KW-1185">Reference proteome</keyword>
<keyword evidence="4 6" id="KW-1133">Transmembrane helix</keyword>
<proteinExistence type="inferred from homology"/>
<dbReference type="PANTHER" id="PTHR10984">
    <property type="entry name" value="ENDOPLASMIC RETICULUM-GOLGI INTERMEDIATE COMPARTMENT PROTEIN"/>
    <property type="match status" value="1"/>
</dbReference>
<organism evidence="9 10">
    <name type="scientific">Choanephora cucurbitarum</name>
    <dbReference type="NCBI Taxonomy" id="101091"/>
    <lineage>
        <taxon>Eukaryota</taxon>
        <taxon>Fungi</taxon>
        <taxon>Fungi incertae sedis</taxon>
        <taxon>Mucoromycota</taxon>
        <taxon>Mucoromycotina</taxon>
        <taxon>Mucoromycetes</taxon>
        <taxon>Mucorales</taxon>
        <taxon>Mucorineae</taxon>
        <taxon>Choanephoraceae</taxon>
        <taxon>Choanephoroideae</taxon>
        <taxon>Choanephora</taxon>
    </lineage>
</organism>
<dbReference type="EMBL" id="LUGH01000283">
    <property type="protein sequence ID" value="OBZ86638.1"/>
    <property type="molecule type" value="Genomic_DNA"/>
</dbReference>